<comment type="caution">
    <text evidence="1">The sequence shown here is derived from an EMBL/GenBank/DDBJ whole genome shotgun (WGS) entry which is preliminary data.</text>
</comment>
<accession>A0ABD5SGI1</accession>
<dbReference type="RefSeq" id="WP_379783049.1">
    <property type="nucleotide sequence ID" value="NZ_JBHSWW010000281.1"/>
</dbReference>
<proteinExistence type="predicted"/>
<keyword evidence="2" id="KW-1185">Reference proteome</keyword>
<organism evidence="1 2">
    <name type="scientific">Halorubrum tibetense</name>
    <dbReference type="NCBI Taxonomy" id="175631"/>
    <lineage>
        <taxon>Archaea</taxon>
        <taxon>Methanobacteriati</taxon>
        <taxon>Methanobacteriota</taxon>
        <taxon>Stenosarchaea group</taxon>
        <taxon>Halobacteria</taxon>
        <taxon>Halobacteriales</taxon>
        <taxon>Haloferacaceae</taxon>
        <taxon>Halorubrum</taxon>
    </lineage>
</organism>
<evidence type="ECO:0008006" key="3">
    <source>
        <dbReference type="Google" id="ProtNLM"/>
    </source>
</evidence>
<dbReference type="EMBL" id="JBHSWW010000281">
    <property type="protein sequence ID" value="MFC6754504.1"/>
    <property type="molecule type" value="Genomic_DNA"/>
</dbReference>
<reference evidence="1 2" key="1">
    <citation type="journal article" date="2019" name="Int. J. Syst. Evol. Microbiol.">
        <title>The Global Catalogue of Microorganisms (GCM) 10K type strain sequencing project: providing services to taxonomists for standard genome sequencing and annotation.</title>
        <authorList>
            <consortium name="The Broad Institute Genomics Platform"/>
            <consortium name="The Broad Institute Genome Sequencing Center for Infectious Disease"/>
            <person name="Wu L."/>
            <person name="Ma J."/>
        </authorList>
    </citation>
    <scope>NUCLEOTIDE SEQUENCE [LARGE SCALE GENOMIC DNA]</scope>
    <source>
        <strain evidence="1 2">CGMCC 1.3239</strain>
    </source>
</reference>
<name>A0ABD5SGI1_9EURY</name>
<protein>
    <recommendedName>
        <fullName evidence="3">Small CPxCG-related zinc finger protein</fullName>
    </recommendedName>
</protein>
<dbReference type="AlphaFoldDB" id="A0ABD5SGI1"/>
<sequence length="64" mass="7085">MVDPTSDLEADVDEESAPRCVVCGGPALGVGRRTLTWVDDGELERRQFCSQACRDDWADERPTT</sequence>
<dbReference type="Pfam" id="PF24461">
    <property type="entry name" value="DUF7576"/>
    <property type="match status" value="1"/>
</dbReference>
<dbReference type="Proteomes" id="UP001596442">
    <property type="component" value="Unassembled WGS sequence"/>
</dbReference>
<gene>
    <name evidence="1" type="ORF">ACFQEU_13695</name>
</gene>
<evidence type="ECO:0000313" key="2">
    <source>
        <dbReference type="Proteomes" id="UP001596442"/>
    </source>
</evidence>
<evidence type="ECO:0000313" key="1">
    <source>
        <dbReference type="EMBL" id="MFC6754504.1"/>
    </source>
</evidence>
<dbReference type="InterPro" id="IPR055998">
    <property type="entry name" value="DUF7576"/>
</dbReference>